<name>A0A3Q2CUU5_CYPVA</name>
<keyword evidence="1" id="KW-0732">Signal</keyword>
<reference evidence="3" key="1">
    <citation type="submission" date="2025-08" db="UniProtKB">
        <authorList>
            <consortium name="Ensembl"/>
        </authorList>
    </citation>
    <scope>IDENTIFICATION</scope>
</reference>
<dbReference type="CDD" id="cd00037">
    <property type="entry name" value="CLECT"/>
    <property type="match status" value="1"/>
</dbReference>
<dbReference type="PANTHER" id="PTHR22803">
    <property type="entry name" value="MANNOSE, PHOSPHOLIPASE, LECTIN RECEPTOR RELATED"/>
    <property type="match status" value="1"/>
</dbReference>
<dbReference type="AlphaFoldDB" id="A0A3Q2CUU5"/>
<dbReference type="Pfam" id="PF00059">
    <property type="entry name" value="Lectin_C"/>
    <property type="match status" value="1"/>
</dbReference>
<accession>A0A3Q2CUU5</accession>
<evidence type="ECO:0000259" key="2">
    <source>
        <dbReference type="PROSITE" id="PS50041"/>
    </source>
</evidence>
<keyword evidence="4" id="KW-1185">Reference proteome</keyword>
<dbReference type="Proteomes" id="UP000265020">
    <property type="component" value="Unassembled WGS sequence"/>
</dbReference>
<dbReference type="InterPro" id="IPR001304">
    <property type="entry name" value="C-type_lectin-like"/>
</dbReference>
<feature type="chain" id="PRO_5018689100" description="C-type lectin domain-containing protein" evidence="1">
    <location>
        <begin position="18"/>
        <end position="122"/>
    </location>
</feature>
<proteinExistence type="predicted"/>
<organism evidence="3 4">
    <name type="scientific">Cyprinodon variegatus</name>
    <name type="common">Sheepshead minnow</name>
    <dbReference type="NCBI Taxonomy" id="28743"/>
    <lineage>
        <taxon>Eukaryota</taxon>
        <taxon>Metazoa</taxon>
        <taxon>Chordata</taxon>
        <taxon>Craniata</taxon>
        <taxon>Vertebrata</taxon>
        <taxon>Euteleostomi</taxon>
        <taxon>Actinopterygii</taxon>
        <taxon>Neopterygii</taxon>
        <taxon>Teleostei</taxon>
        <taxon>Neoteleostei</taxon>
        <taxon>Acanthomorphata</taxon>
        <taxon>Ovalentaria</taxon>
        <taxon>Atherinomorphae</taxon>
        <taxon>Cyprinodontiformes</taxon>
        <taxon>Cyprinodontidae</taxon>
        <taxon>Cyprinodon</taxon>
    </lineage>
</organism>
<dbReference type="GeneTree" id="ENSGT01150000287167"/>
<dbReference type="InterPro" id="IPR016186">
    <property type="entry name" value="C-type_lectin-like/link_sf"/>
</dbReference>
<dbReference type="SUPFAM" id="SSF56436">
    <property type="entry name" value="C-type lectin-like"/>
    <property type="match status" value="1"/>
</dbReference>
<sequence>MKLLVLCVLVFSEMAWAGADRKHFSKSMDLVQRSASCPSGWSEYNGNCYHYVSLPMDWASAERHCMSMGGHLASVHNLREYHHIQHVIRMATYRSGLTWIGGSNAQKVFFLLVSLFVKYFDK</sequence>
<evidence type="ECO:0000256" key="1">
    <source>
        <dbReference type="SAM" id="SignalP"/>
    </source>
</evidence>
<dbReference type="PROSITE" id="PS50041">
    <property type="entry name" value="C_TYPE_LECTIN_2"/>
    <property type="match status" value="1"/>
</dbReference>
<feature type="signal peptide" evidence="1">
    <location>
        <begin position="1"/>
        <end position="17"/>
    </location>
</feature>
<dbReference type="OMA" id="HIQHVIR"/>
<reference evidence="3" key="2">
    <citation type="submission" date="2025-09" db="UniProtKB">
        <authorList>
            <consortium name="Ensembl"/>
        </authorList>
    </citation>
    <scope>IDENTIFICATION</scope>
</reference>
<protein>
    <recommendedName>
        <fullName evidence="2">C-type lectin domain-containing protein</fullName>
    </recommendedName>
</protein>
<dbReference type="Ensembl" id="ENSCVAT00000015937.1">
    <property type="protein sequence ID" value="ENSCVAP00000009513.1"/>
    <property type="gene ID" value="ENSCVAG00000011476.1"/>
</dbReference>
<evidence type="ECO:0000313" key="3">
    <source>
        <dbReference type="Ensembl" id="ENSCVAP00000009513.1"/>
    </source>
</evidence>
<dbReference type="InterPro" id="IPR050111">
    <property type="entry name" value="C-type_lectin/snaclec_domain"/>
</dbReference>
<evidence type="ECO:0000313" key="4">
    <source>
        <dbReference type="Proteomes" id="UP000265020"/>
    </source>
</evidence>
<dbReference type="InterPro" id="IPR016187">
    <property type="entry name" value="CTDL_fold"/>
</dbReference>
<dbReference type="Gene3D" id="3.10.100.10">
    <property type="entry name" value="Mannose-Binding Protein A, subunit A"/>
    <property type="match status" value="1"/>
</dbReference>
<feature type="domain" description="C-type lectin" evidence="2">
    <location>
        <begin position="44"/>
        <end position="101"/>
    </location>
</feature>